<dbReference type="InterPro" id="IPR010997">
    <property type="entry name" value="HRDC-like_sf"/>
</dbReference>
<evidence type="ECO:0000256" key="4">
    <source>
        <dbReference type="ARBA" id="ARBA00022723"/>
    </source>
</evidence>
<sequence length="733" mass="83016">MVDKELLYGTLKKYFGYDSFRDGQEELITNTLQGNDVLGIMPTSGGKSLCYQLPALLLDGMTIVVSPLVSLMKDQVDSLREMGIAAAYLNSTLSREEFLQLMDDMRSGQLKLLYIAPERIDNESFMNALRLVKVPLLVVDEAHCISQWGSDFRPSYQGVARLYDLFDRRPRVAAFTATATEPVQEDIMVQLRLQHPFRLVTGFDRGNLAFSVEKPADKFKFLLKDLNPKEASIIYCSTRKNVESVQKKLEQKGFAATLYHAGLPEHERQRNQDDFLFDRKPIMVATNAFGMGIDKSNVRTVYHYNMPKNLESYYQEAGRAGRDGEEARVILLFSAQDIIINKLLNSHTNDSEATNKLNKMINYCYTNQCLRSYILEYFGETPLTDDCQHCSNCLRRTEQRDITEESQKILSCIVRVRGRYGAQKIIGILTGSKQKGITDFGLDQLKTYGLMSAYNEAEIREMIGVLIADEYLQVTGDQYPLLQATPKAMEILKEGKKVGMSYAVDTGKGAAKQSGGGLYDTGLFDRLRSVRTEMANEHGIPSYIVFSDSTLHEMARNFPTDDDGFLRLSGVGETKLERYGEVFMGVIADYLNEFPDAETLLQQKRLEQKELNIHAGNPETAEKRPKPAKKNYTGTTFEETYRLYQEGMSVEEIIAARGLARMTIENHFRQLAELPAYAMELADFVSADQTEAINQAIDESEDQHLKPLKEKLGDDYSYFQIGMVLAFRKRAQS</sequence>
<keyword evidence="4" id="KW-0479">Metal-binding</keyword>
<dbReference type="Pfam" id="PF14493">
    <property type="entry name" value="HTH_40"/>
    <property type="match status" value="1"/>
</dbReference>
<evidence type="ECO:0000256" key="6">
    <source>
        <dbReference type="ARBA" id="ARBA00022763"/>
    </source>
</evidence>
<keyword evidence="5" id="KW-0547">Nucleotide-binding</keyword>
<dbReference type="InterPro" id="IPR029491">
    <property type="entry name" value="Helicase_HTH"/>
</dbReference>
<evidence type="ECO:0000256" key="13">
    <source>
        <dbReference type="ARBA" id="ARBA00023204"/>
    </source>
</evidence>
<dbReference type="PANTHER" id="PTHR13710:SF105">
    <property type="entry name" value="ATP-DEPENDENT DNA HELICASE Q1"/>
    <property type="match status" value="1"/>
</dbReference>
<keyword evidence="8 21" id="KW-0347">Helicase</keyword>
<dbReference type="NCBIfam" id="TIGR01389">
    <property type="entry name" value="recQ"/>
    <property type="match status" value="1"/>
</dbReference>
<dbReference type="GO" id="GO:0043138">
    <property type="term" value="F:3'-5' DNA helicase activity"/>
    <property type="evidence" value="ECO:0007669"/>
    <property type="project" value="UniProtKB-EC"/>
</dbReference>
<accession>A0A143Z626</accession>
<keyword evidence="12" id="KW-0233">DNA recombination</keyword>
<evidence type="ECO:0000256" key="8">
    <source>
        <dbReference type="ARBA" id="ARBA00022806"/>
    </source>
</evidence>
<dbReference type="GO" id="GO:0046872">
    <property type="term" value="F:metal ion binding"/>
    <property type="evidence" value="ECO:0007669"/>
    <property type="project" value="UniProtKB-KW"/>
</dbReference>
<dbReference type="RefSeq" id="WP_239420603.1">
    <property type="nucleotide sequence ID" value="NZ_FJNB01000026.1"/>
</dbReference>
<dbReference type="InterPro" id="IPR032284">
    <property type="entry name" value="RecQ_Zn-bd"/>
</dbReference>
<dbReference type="SMART" id="SM00487">
    <property type="entry name" value="DEXDc"/>
    <property type="match status" value="1"/>
</dbReference>
<comment type="catalytic activity">
    <reaction evidence="15">
        <text>Couples ATP hydrolysis with the unwinding of duplex DNA by translocating in the 3'-5' direction.</text>
        <dbReference type="EC" id="5.6.2.4"/>
    </reaction>
</comment>
<dbReference type="InterPro" id="IPR011545">
    <property type="entry name" value="DEAD/DEAH_box_helicase_dom"/>
</dbReference>
<comment type="similarity">
    <text evidence="3">Belongs to the helicase family. RecQ subfamily.</text>
</comment>
<reference evidence="21 23" key="1">
    <citation type="submission" date="2016-02" db="EMBL/GenBank/DDBJ databases">
        <authorList>
            <person name="Wen L."/>
            <person name="He K."/>
            <person name="Yang H."/>
        </authorList>
    </citation>
    <scope>NUCLEOTIDE SEQUENCE [LARGE SCALE GENOMIC DNA]</scope>
    <source>
        <strain evidence="21">Trichococcus_R210</strain>
    </source>
</reference>
<dbReference type="SUPFAM" id="SSF47819">
    <property type="entry name" value="HRDC-like"/>
    <property type="match status" value="1"/>
</dbReference>
<dbReference type="NCBIfam" id="TIGR00614">
    <property type="entry name" value="recQ_fam"/>
    <property type="match status" value="1"/>
</dbReference>
<dbReference type="InterPro" id="IPR014001">
    <property type="entry name" value="Helicase_ATP-bd"/>
</dbReference>
<dbReference type="Pfam" id="PF16124">
    <property type="entry name" value="RecQ_Zn_bind"/>
    <property type="match status" value="1"/>
</dbReference>
<dbReference type="GO" id="GO:0006281">
    <property type="term" value="P:DNA repair"/>
    <property type="evidence" value="ECO:0007669"/>
    <property type="project" value="UniProtKB-KW"/>
</dbReference>
<dbReference type="SUPFAM" id="SSF52540">
    <property type="entry name" value="P-loop containing nucleoside triphosphate hydrolases"/>
    <property type="match status" value="1"/>
</dbReference>
<dbReference type="GO" id="GO:0006260">
    <property type="term" value="P:DNA replication"/>
    <property type="evidence" value="ECO:0007669"/>
    <property type="project" value="InterPro"/>
</dbReference>
<dbReference type="InterPro" id="IPR018982">
    <property type="entry name" value="RQC_domain"/>
</dbReference>
<keyword evidence="11" id="KW-0238">DNA-binding</keyword>
<evidence type="ECO:0000256" key="9">
    <source>
        <dbReference type="ARBA" id="ARBA00022833"/>
    </source>
</evidence>
<feature type="domain" description="Helicase C-terminal" evidence="20">
    <location>
        <begin position="218"/>
        <end position="389"/>
    </location>
</feature>
<dbReference type="Pfam" id="PF00570">
    <property type="entry name" value="HRDC"/>
    <property type="match status" value="1"/>
</dbReference>
<dbReference type="SMART" id="SM00341">
    <property type="entry name" value="HRDC"/>
    <property type="match status" value="1"/>
</dbReference>
<keyword evidence="24" id="KW-1185">Reference proteome</keyword>
<dbReference type="GO" id="GO:0016787">
    <property type="term" value="F:hydrolase activity"/>
    <property type="evidence" value="ECO:0007669"/>
    <property type="project" value="UniProtKB-KW"/>
</dbReference>
<dbReference type="Proteomes" id="UP000076878">
    <property type="component" value="Unassembled WGS sequence"/>
</dbReference>
<gene>
    <name evidence="22" type="ORF">SAMN05216375_12816</name>
    <name evidence="21" type="ORF">TR210_2627</name>
</gene>
<evidence type="ECO:0000256" key="12">
    <source>
        <dbReference type="ARBA" id="ARBA00023172"/>
    </source>
</evidence>
<evidence type="ECO:0000256" key="1">
    <source>
        <dbReference type="ARBA" id="ARBA00001946"/>
    </source>
</evidence>
<dbReference type="STRING" id="640938.TR210_2627"/>
<evidence type="ECO:0000256" key="5">
    <source>
        <dbReference type="ARBA" id="ARBA00022741"/>
    </source>
</evidence>
<evidence type="ECO:0000256" key="2">
    <source>
        <dbReference type="ARBA" id="ARBA00001947"/>
    </source>
</evidence>
<keyword evidence="14" id="KW-0413">Isomerase</keyword>
<evidence type="ECO:0000256" key="16">
    <source>
        <dbReference type="NCBIfam" id="TIGR01389"/>
    </source>
</evidence>
<dbReference type="GO" id="GO:0009378">
    <property type="term" value="F:four-way junction helicase activity"/>
    <property type="evidence" value="ECO:0007669"/>
    <property type="project" value="TreeGrafter"/>
</dbReference>
<comment type="cofactor">
    <cofactor evidence="2">
        <name>Zn(2+)</name>
        <dbReference type="ChEBI" id="CHEBI:29105"/>
    </cofactor>
</comment>
<dbReference type="GO" id="GO:0003677">
    <property type="term" value="F:DNA binding"/>
    <property type="evidence" value="ECO:0007669"/>
    <property type="project" value="UniProtKB-KW"/>
</dbReference>
<dbReference type="CDD" id="cd17920">
    <property type="entry name" value="DEXHc_RecQ"/>
    <property type="match status" value="1"/>
</dbReference>
<keyword evidence="9" id="KW-0862">Zinc</keyword>
<dbReference type="PANTHER" id="PTHR13710">
    <property type="entry name" value="DNA HELICASE RECQ FAMILY MEMBER"/>
    <property type="match status" value="1"/>
</dbReference>
<proteinExistence type="inferred from homology"/>
<evidence type="ECO:0000313" key="22">
    <source>
        <dbReference type="EMBL" id="SEJ80595.1"/>
    </source>
</evidence>
<dbReference type="InterPro" id="IPR036390">
    <property type="entry name" value="WH_DNA-bd_sf"/>
</dbReference>
<dbReference type="PROSITE" id="PS50967">
    <property type="entry name" value="HRDC"/>
    <property type="match status" value="1"/>
</dbReference>
<evidence type="ECO:0000256" key="15">
    <source>
        <dbReference type="ARBA" id="ARBA00034617"/>
    </source>
</evidence>
<dbReference type="Gene3D" id="3.40.50.300">
    <property type="entry name" value="P-loop containing nucleotide triphosphate hydrolases"/>
    <property type="match status" value="2"/>
</dbReference>
<dbReference type="InterPro" id="IPR044876">
    <property type="entry name" value="HRDC_dom_sf"/>
</dbReference>
<evidence type="ECO:0000259" key="18">
    <source>
        <dbReference type="PROSITE" id="PS50967"/>
    </source>
</evidence>
<evidence type="ECO:0000256" key="14">
    <source>
        <dbReference type="ARBA" id="ARBA00023235"/>
    </source>
</evidence>
<dbReference type="SUPFAM" id="SSF46785">
    <property type="entry name" value="Winged helix' DNA-binding domain"/>
    <property type="match status" value="1"/>
</dbReference>
<keyword evidence="6" id="KW-0227">DNA damage</keyword>
<dbReference type="AlphaFoldDB" id="A0A143Z626"/>
<evidence type="ECO:0000256" key="7">
    <source>
        <dbReference type="ARBA" id="ARBA00022801"/>
    </source>
</evidence>
<dbReference type="Gene3D" id="1.10.150.80">
    <property type="entry name" value="HRDC domain"/>
    <property type="match status" value="1"/>
</dbReference>
<evidence type="ECO:0000259" key="19">
    <source>
        <dbReference type="PROSITE" id="PS51192"/>
    </source>
</evidence>
<keyword evidence="7" id="KW-0378">Hydrolase</keyword>
<keyword evidence="13" id="KW-0234">DNA repair</keyword>
<evidence type="ECO:0000256" key="10">
    <source>
        <dbReference type="ARBA" id="ARBA00022840"/>
    </source>
</evidence>
<reference evidence="22 24" key="2">
    <citation type="submission" date="2016-10" db="EMBL/GenBank/DDBJ databases">
        <authorList>
            <person name="Varghese N."/>
            <person name="Submissions S."/>
        </authorList>
    </citation>
    <scope>NUCLEOTIDE SEQUENCE [LARGE SCALE GENOMIC DNA]</scope>
    <source>
        <strain evidence="22 24">DSM 22150</strain>
    </source>
</reference>
<dbReference type="EMBL" id="FNYT01000028">
    <property type="protein sequence ID" value="SEJ80595.1"/>
    <property type="molecule type" value="Genomic_DNA"/>
</dbReference>
<dbReference type="GO" id="GO:0043590">
    <property type="term" value="C:bacterial nucleoid"/>
    <property type="evidence" value="ECO:0007669"/>
    <property type="project" value="TreeGrafter"/>
</dbReference>
<evidence type="ECO:0000313" key="23">
    <source>
        <dbReference type="Proteomes" id="UP000076878"/>
    </source>
</evidence>
<keyword evidence="10" id="KW-0067">ATP-binding</keyword>
<evidence type="ECO:0000256" key="11">
    <source>
        <dbReference type="ARBA" id="ARBA00023125"/>
    </source>
</evidence>
<comment type="cofactor">
    <cofactor evidence="1">
        <name>Mg(2+)</name>
        <dbReference type="ChEBI" id="CHEBI:18420"/>
    </cofactor>
</comment>
<feature type="domain" description="HRDC" evidence="18">
    <location>
        <begin position="517"/>
        <end position="597"/>
    </location>
</feature>
<dbReference type="SMART" id="SM00490">
    <property type="entry name" value="HELICc"/>
    <property type="match status" value="1"/>
</dbReference>
<dbReference type="Gene3D" id="1.10.10.10">
    <property type="entry name" value="Winged helix-like DNA-binding domain superfamily/Winged helix DNA-binding domain"/>
    <property type="match status" value="1"/>
</dbReference>
<evidence type="ECO:0000256" key="17">
    <source>
        <dbReference type="SAM" id="MobiDB-lite"/>
    </source>
</evidence>
<dbReference type="Proteomes" id="UP000199280">
    <property type="component" value="Unassembled WGS sequence"/>
</dbReference>
<feature type="domain" description="Helicase ATP-binding" evidence="19">
    <location>
        <begin position="28"/>
        <end position="197"/>
    </location>
</feature>
<evidence type="ECO:0000256" key="3">
    <source>
        <dbReference type="ARBA" id="ARBA00005446"/>
    </source>
</evidence>
<dbReference type="InterPro" id="IPR027417">
    <property type="entry name" value="P-loop_NTPase"/>
</dbReference>
<dbReference type="InterPro" id="IPR004589">
    <property type="entry name" value="DNA_helicase_ATP-dep_RecQ"/>
</dbReference>
<dbReference type="InterPro" id="IPR001650">
    <property type="entry name" value="Helicase_C-like"/>
</dbReference>
<feature type="region of interest" description="Disordered" evidence="17">
    <location>
        <begin position="612"/>
        <end position="632"/>
    </location>
</feature>
<dbReference type="GO" id="GO:0005524">
    <property type="term" value="F:ATP binding"/>
    <property type="evidence" value="ECO:0007669"/>
    <property type="project" value="UniProtKB-KW"/>
</dbReference>
<protein>
    <recommendedName>
        <fullName evidence="16">DNA helicase RecQ</fullName>
        <ecNumber evidence="16">5.6.2.4</ecNumber>
    </recommendedName>
</protein>
<dbReference type="GO" id="GO:0009432">
    <property type="term" value="P:SOS response"/>
    <property type="evidence" value="ECO:0007669"/>
    <property type="project" value="UniProtKB-UniRule"/>
</dbReference>
<dbReference type="FunFam" id="3.40.50.300:FF:000296">
    <property type="entry name" value="ATP-dependent DNA helicase RecQ"/>
    <property type="match status" value="1"/>
</dbReference>
<dbReference type="SMART" id="SM00956">
    <property type="entry name" value="RQC"/>
    <property type="match status" value="1"/>
</dbReference>
<evidence type="ECO:0000313" key="24">
    <source>
        <dbReference type="Proteomes" id="UP000199280"/>
    </source>
</evidence>
<dbReference type="InterPro" id="IPR006293">
    <property type="entry name" value="DNA_helicase_ATP-dep_RecQ_bac"/>
</dbReference>
<dbReference type="EMBL" id="FJNB01000026">
    <property type="protein sequence ID" value="CZR08784.1"/>
    <property type="molecule type" value="Genomic_DNA"/>
</dbReference>
<evidence type="ECO:0000313" key="21">
    <source>
        <dbReference type="EMBL" id="CZR08784.1"/>
    </source>
</evidence>
<dbReference type="Pfam" id="PF09382">
    <property type="entry name" value="RQC"/>
    <property type="match status" value="1"/>
</dbReference>
<dbReference type="InterPro" id="IPR002121">
    <property type="entry name" value="HRDC_dom"/>
</dbReference>
<dbReference type="GO" id="GO:0006310">
    <property type="term" value="P:DNA recombination"/>
    <property type="evidence" value="ECO:0007669"/>
    <property type="project" value="UniProtKB-UniRule"/>
</dbReference>
<evidence type="ECO:0000259" key="20">
    <source>
        <dbReference type="PROSITE" id="PS51194"/>
    </source>
</evidence>
<name>A0A143Z626_9LACT</name>
<dbReference type="GO" id="GO:0005737">
    <property type="term" value="C:cytoplasm"/>
    <property type="evidence" value="ECO:0007669"/>
    <property type="project" value="TreeGrafter"/>
</dbReference>
<dbReference type="Pfam" id="PF00270">
    <property type="entry name" value="DEAD"/>
    <property type="match status" value="1"/>
</dbReference>
<dbReference type="GO" id="GO:0030894">
    <property type="term" value="C:replisome"/>
    <property type="evidence" value="ECO:0007669"/>
    <property type="project" value="TreeGrafter"/>
</dbReference>
<dbReference type="InterPro" id="IPR036388">
    <property type="entry name" value="WH-like_DNA-bd_sf"/>
</dbReference>
<dbReference type="Pfam" id="PF00271">
    <property type="entry name" value="Helicase_C"/>
    <property type="match status" value="1"/>
</dbReference>
<organism evidence="21 23">
    <name type="scientific">Trichococcus ilyis</name>
    <dbReference type="NCBI Taxonomy" id="640938"/>
    <lineage>
        <taxon>Bacteria</taxon>
        <taxon>Bacillati</taxon>
        <taxon>Bacillota</taxon>
        <taxon>Bacilli</taxon>
        <taxon>Lactobacillales</taxon>
        <taxon>Carnobacteriaceae</taxon>
        <taxon>Trichococcus</taxon>
    </lineage>
</organism>
<dbReference type="PROSITE" id="PS51194">
    <property type="entry name" value="HELICASE_CTER"/>
    <property type="match status" value="1"/>
</dbReference>
<dbReference type="PROSITE" id="PS51192">
    <property type="entry name" value="HELICASE_ATP_BIND_1"/>
    <property type="match status" value="1"/>
</dbReference>
<dbReference type="EC" id="5.6.2.4" evidence="16"/>